<evidence type="ECO:0000313" key="2">
    <source>
        <dbReference type="Proteomes" id="UP001056120"/>
    </source>
</evidence>
<reference evidence="2" key="1">
    <citation type="journal article" date="2022" name="Mol. Ecol. Resour.">
        <title>The genomes of chicory, endive, great burdock and yacon provide insights into Asteraceae palaeo-polyploidization history and plant inulin production.</title>
        <authorList>
            <person name="Fan W."/>
            <person name="Wang S."/>
            <person name="Wang H."/>
            <person name="Wang A."/>
            <person name="Jiang F."/>
            <person name="Liu H."/>
            <person name="Zhao H."/>
            <person name="Xu D."/>
            <person name="Zhang Y."/>
        </authorList>
    </citation>
    <scope>NUCLEOTIDE SEQUENCE [LARGE SCALE GENOMIC DNA]</scope>
    <source>
        <strain evidence="2">cv. Yunnan</strain>
    </source>
</reference>
<name>A0ACB9APG2_9ASTR</name>
<gene>
    <name evidence="1" type="ORF">L1987_70185</name>
</gene>
<accession>A0ACB9APG2</accession>
<protein>
    <submittedName>
        <fullName evidence="1">Uncharacterized protein</fullName>
    </submittedName>
</protein>
<keyword evidence="2" id="KW-1185">Reference proteome</keyword>
<proteinExistence type="predicted"/>
<dbReference type="Proteomes" id="UP001056120">
    <property type="component" value="Linkage Group LG24"/>
</dbReference>
<evidence type="ECO:0000313" key="1">
    <source>
        <dbReference type="EMBL" id="KAI3711646.1"/>
    </source>
</evidence>
<dbReference type="EMBL" id="CM042041">
    <property type="protein sequence ID" value="KAI3711646.1"/>
    <property type="molecule type" value="Genomic_DNA"/>
</dbReference>
<organism evidence="1 2">
    <name type="scientific">Smallanthus sonchifolius</name>
    <dbReference type="NCBI Taxonomy" id="185202"/>
    <lineage>
        <taxon>Eukaryota</taxon>
        <taxon>Viridiplantae</taxon>
        <taxon>Streptophyta</taxon>
        <taxon>Embryophyta</taxon>
        <taxon>Tracheophyta</taxon>
        <taxon>Spermatophyta</taxon>
        <taxon>Magnoliopsida</taxon>
        <taxon>eudicotyledons</taxon>
        <taxon>Gunneridae</taxon>
        <taxon>Pentapetalae</taxon>
        <taxon>asterids</taxon>
        <taxon>campanulids</taxon>
        <taxon>Asterales</taxon>
        <taxon>Asteraceae</taxon>
        <taxon>Asteroideae</taxon>
        <taxon>Heliantheae alliance</taxon>
        <taxon>Millerieae</taxon>
        <taxon>Smallanthus</taxon>
    </lineage>
</organism>
<comment type="caution">
    <text evidence="1">The sequence shown here is derived from an EMBL/GenBank/DDBJ whole genome shotgun (WGS) entry which is preliminary data.</text>
</comment>
<sequence>MGFSKSNLVVVTTIMVAYMHFPTAVVCKKYIVVGQVDNTSNVKSWDQGPDLKYYETWAKAEKVTKGDFLQFYFYDQKDTLAEVATKAAYDTCNQQAIKGPIMKSGPVIITYKEPGIHYFICTIGDHCQVNKSIYSWDQPPDPKYYETWEKAQRVIKGDRLFFHFNEKDTLAEVATKAAYDTCNQQAIKGPIMKVGPVTITYKEPGIHYFICTVGDHFEVFRAGLCFLPRQSHVDRPTSHESSFAFCSYLLRFFHTYGYLHLFLNMILILHHTDRPANPSPTRTIMLVETTTAATPARQRHTCKLKSFSDPLKREEQELEALHGLEEMMSFLEKTF</sequence>
<reference evidence="1 2" key="2">
    <citation type="journal article" date="2022" name="Mol. Ecol. Resour.">
        <title>The genomes of chicory, endive, great burdock and yacon provide insights into Asteraceae paleo-polyploidization history and plant inulin production.</title>
        <authorList>
            <person name="Fan W."/>
            <person name="Wang S."/>
            <person name="Wang H."/>
            <person name="Wang A."/>
            <person name="Jiang F."/>
            <person name="Liu H."/>
            <person name="Zhao H."/>
            <person name="Xu D."/>
            <person name="Zhang Y."/>
        </authorList>
    </citation>
    <scope>NUCLEOTIDE SEQUENCE [LARGE SCALE GENOMIC DNA]</scope>
    <source>
        <strain evidence="2">cv. Yunnan</strain>
        <tissue evidence="1">Leaves</tissue>
    </source>
</reference>